<keyword evidence="1" id="KW-1133">Transmembrane helix</keyword>
<reference evidence="3 4" key="1">
    <citation type="journal article" date="2018" name="Mol. Plant">
        <title>The genome of Artemisia annua provides insight into the evolution of Asteraceae family and artemisinin biosynthesis.</title>
        <authorList>
            <person name="Shen Q."/>
            <person name="Zhang L."/>
            <person name="Liao Z."/>
            <person name="Wang S."/>
            <person name="Yan T."/>
            <person name="Shi P."/>
            <person name="Liu M."/>
            <person name="Fu X."/>
            <person name="Pan Q."/>
            <person name="Wang Y."/>
            <person name="Lv Z."/>
            <person name="Lu X."/>
            <person name="Zhang F."/>
            <person name="Jiang W."/>
            <person name="Ma Y."/>
            <person name="Chen M."/>
            <person name="Hao X."/>
            <person name="Li L."/>
            <person name="Tang Y."/>
            <person name="Lv G."/>
            <person name="Zhou Y."/>
            <person name="Sun X."/>
            <person name="Brodelius P.E."/>
            <person name="Rose J.K.C."/>
            <person name="Tang K."/>
        </authorList>
    </citation>
    <scope>NUCLEOTIDE SEQUENCE [LARGE SCALE GENOMIC DNA]</scope>
    <source>
        <strain evidence="4">cv. Huhao1</strain>
        <tissue evidence="3">Leaf</tissue>
    </source>
</reference>
<dbReference type="InterPro" id="IPR046427">
    <property type="entry name" value="Legumain_prodom_sf"/>
</dbReference>
<keyword evidence="1" id="KW-0472">Membrane</keyword>
<sequence length="293" mass="33368">MIGLFLFGPEKYRSILNTVRGPKQSIADDIQCLDSTWDMFYEHCGCLPKHCFERVRAFGNMCNYATDKAAIKEALAFACGMDRINPLTVNVKKPSILRVTPSPVRGSSEYCERVAVEGVSRLKLGSFSKKYHVLLQPSDKEWHDEEAQICVHRDASLGLCECAKEDWIYLKNKQWSFVMSPYEQVYVEVKLSPQARGFVSVYLAEVSQGWRYMLLAIGFSFLFLAPVASKWLPYCSNFTRILIVRVTAITLIFQGSFDTVFAMVAVVTCLALYLKIKSILPKVVLKRWFSMDT</sequence>
<dbReference type="Gene3D" id="1.10.132.130">
    <property type="match status" value="1"/>
</dbReference>
<accession>A0A2U1PUK0</accession>
<evidence type="ECO:0000313" key="3">
    <source>
        <dbReference type="EMBL" id="PWA89403.1"/>
    </source>
</evidence>
<dbReference type="InterPro" id="IPR048501">
    <property type="entry name" value="Legum_prodom"/>
</dbReference>
<organism evidence="3 4">
    <name type="scientific">Artemisia annua</name>
    <name type="common">Sweet wormwood</name>
    <dbReference type="NCBI Taxonomy" id="35608"/>
    <lineage>
        <taxon>Eukaryota</taxon>
        <taxon>Viridiplantae</taxon>
        <taxon>Streptophyta</taxon>
        <taxon>Embryophyta</taxon>
        <taxon>Tracheophyta</taxon>
        <taxon>Spermatophyta</taxon>
        <taxon>Magnoliopsida</taxon>
        <taxon>eudicotyledons</taxon>
        <taxon>Gunneridae</taxon>
        <taxon>Pentapetalae</taxon>
        <taxon>asterids</taxon>
        <taxon>campanulids</taxon>
        <taxon>Asterales</taxon>
        <taxon>Asteraceae</taxon>
        <taxon>Asteroideae</taxon>
        <taxon>Anthemideae</taxon>
        <taxon>Artemisiinae</taxon>
        <taxon>Artemisia</taxon>
    </lineage>
</organism>
<dbReference type="PANTHER" id="PTHR31587">
    <property type="entry name" value="TRANSMEMBRANE PROTEIN (DUF2215)"/>
    <property type="match status" value="1"/>
</dbReference>
<evidence type="ECO:0000256" key="1">
    <source>
        <dbReference type="SAM" id="Phobius"/>
    </source>
</evidence>
<evidence type="ECO:0000313" key="4">
    <source>
        <dbReference type="Proteomes" id="UP000245207"/>
    </source>
</evidence>
<gene>
    <name evidence="3" type="ORF">CTI12_AA112340</name>
</gene>
<dbReference type="STRING" id="35608.A0A2U1PUK0"/>
<keyword evidence="4" id="KW-1185">Reference proteome</keyword>
<keyword evidence="1" id="KW-0812">Transmembrane</keyword>
<dbReference type="EMBL" id="PKPP01000724">
    <property type="protein sequence ID" value="PWA89403.1"/>
    <property type="molecule type" value="Genomic_DNA"/>
</dbReference>
<dbReference type="Proteomes" id="UP000245207">
    <property type="component" value="Unassembled WGS sequence"/>
</dbReference>
<feature type="transmembrane region" description="Helical" evidence="1">
    <location>
        <begin position="212"/>
        <end position="232"/>
    </location>
</feature>
<comment type="caution">
    <text evidence="3">The sequence shown here is derived from an EMBL/GenBank/DDBJ whole genome shotgun (WGS) entry which is preliminary data.</text>
</comment>
<dbReference type="PANTHER" id="PTHR31587:SF3">
    <property type="entry name" value="EXPRESSED PROTEIN"/>
    <property type="match status" value="1"/>
</dbReference>
<dbReference type="OrthoDB" id="772609at2759"/>
<dbReference type="AlphaFoldDB" id="A0A2U1PUK0"/>
<name>A0A2U1PUK0_ARTAN</name>
<evidence type="ECO:0000259" key="2">
    <source>
        <dbReference type="Pfam" id="PF20985"/>
    </source>
</evidence>
<feature type="domain" description="Legumain prodomain" evidence="2">
    <location>
        <begin position="1"/>
        <end position="79"/>
    </location>
</feature>
<proteinExistence type="predicted"/>
<feature type="transmembrane region" description="Helical" evidence="1">
    <location>
        <begin position="252"/>
        <end position="274"/>
    </location>
</feature>
<dbReference type="Pfam" id="PF20985">
    <property type="entry name" value="Legum_prodom"/>
    <property type="match status" value="1"/>
</dbReference>
<protein>
    <recommendedName>
        <fullName evidence="2">Legumain prodomain domain-containing protein</fullName>
    </recommendedName>
</protein>